<name>A0AAV9PBC0_9PEZI</name>
<dbReference type="Proteomes" id="UP001337655">
    <property type="component" value="Unassembled WGS sequence"/>
</dbReference>
<accession>A0AAV9PBC0</accession>
<comment type="caution">
    <text evidence="2">The sequence shown here is derived from an EMBL/GenBank/DDBJ whole genome shotgun (WGS) entry which is preliminary data.</text>
</comment>
<evidence type="ECO:0000256" key="1">
    <source>
        <dbReference type="SAM" id="MobiDB-lite"/>
    </source>
</evidence>
<feature type="region of interest" description="Disordered" evidence="1">
    <location>
        <begin position="1"/>
        <end position="55"/>
    </location>
</feature>
<evidence type="ECO:0000313" key="2">
    <source>
        <dbReference type="EMBL" id="KAK5170669.1"/>
    </source>
</evidence>
<dbReference type="AlphaFoldDB" id="A0AAV9PBC0"/>
<dbReference type="EMBL" id="JAVRRT010000007">
    <property type="protein sequence ID" value="KAK5170669.1"/>
    <property type="molecule type" value="Genomic_DNA"/>
</dbReference>
<proteinExistence type="predicted"/>
<dbReference type="GeneID" id="89926602"/>
<organism evidence="2 3">
    <name type="scientific">Saxophila tyrrhenica</name>
    <dbReference type="NCBI Taxonomy" id="1690608"/>
    <lineage>
        <taxon>Eukaryota</taxon>
        <taxon>Fungi</taxon>
        <taxon>Dikarya</taxon>
        <taxon>Ascomycota</taxon>
        <taxon>Pezizomycotina</taxon>
        <taxon>Dothideomycetes</taxon>
        <taxon>Dothideomycetidae</taxon>
        <taxon>Mycosphaerellales</taxon>
        <taxon>Extremaceae</taxon>
        <taxon>Saxophila</taxon>
    </lineage>
</organism>
<dbReference type="RefSeq" id="XP_064659867.1">
    <property type="nucleotide sequence ID" value="XM_064802506.1"/>
</dbReference>
<protein>
    <submittedName>
        <fullName evidence="2">Uncharacterized protein</fullName>
    </submittedName>
</protein>
<reference evidence="2 3" key="1">
    <citation type="submission" date="2023-08" db="EMBL/GenBank/DDBJ databases">
        <title>Black Yeasts Isolated from many extreme environments.</title>
        <authorList>
            <person name="Coleine C."/>
            <person name="Stajich J.E."/>
            <person name="Selbmann L."/>
        </authorList>
    </citation>
    <scope>NUCLEOTIDE SEQUENCE [LARGE SCALE GENOMIC DNA]</scope>
    <source>
        <strain evidence="2 3">CCFEE 5935</strain>
    </source>
</reference>
<sequence length="189" mass="21612">MADFNSQNGVTQNQVKKLTSQMANTTLQDKPIQTNAATQQPTDPGQAEQDAEIARRKQPYRARIARAAAALEEMSGIYCAFKPSIRGHEDIKKSYRVACDDAFLRSFWWEEVAAPKYLAESPSSWGVDLVFENAKRGLYDWSEENFVAEDLAEEMVRCDERKVEELKEAMMAHLEVQSRVQFDELKIDR</sequence>
<feature type="compositionally biased region" description="Polar residues" evidence="1">
    <location>
        <begin position="1"/>
        <end position="43"/>
    </location>
</feature>
<gene>
    <name evidence="2" type="ORF">LTR77_005259</name>
</gene>
<evidence type="ECO:0000313" key="3">
    <source>
        <dbReference type="Proteomes" id="UP001337655"/>
    </source>
</evidence>
<keyword evidence="3" id="KW-1185">Reference proteome</keyword>